<keyword evidence="5" id="KW-0378">Hydrolase</keyword>
<evidence type="ECO:0000256" key="1">
    <source>
        <dbReference type="ARBA" id="ARBA00010923"/>
    </source>
</evidence>
<dbReference type="InterPro" id="IPR052021">
    <property type="entry name" value="Type-I_RS_S_subunit"/>
</dbReference>
<evidence type="ECO:0000256" key="3">
    <source>
        <dbReference type="ARBA" id="ARBA00023125"/>
    </source>
</evidence>
<evidence type="ECO:0000259" key="4">
    <source>
        <dbReference type="Pfam" id="PF01420"/>
    </source>
</evidence>
<dbReference type="SUPFAM" id="SSF116734">
    <property type="entry name" value="DNA methylase specificity domain"/>
    <property type="match status" value="2"/>
</dbReference>
<dbReference type="Proteomes" id="UP000653045">
    <property type="component" value="Unassembled WGS sequence"/>
</dbReference>
<dbReference type="EMBL" id="JAENBO010000006">
    <property type="protein sequence ID" value="MBJ8326381.1"/>
    <property type="molecule type" value="Genomic_DNA"/>
</dbReference>
<reference evidence="5 6" key="1">
    <citation type="journal article" date="2021" name="Int. J. Syst. Evol. Microbiol.">
        <title>Streptococcus vicugnae sp. nov., isolated from faeces of alpacas (Vicugna pacos) and cattle (Bos taurus), Streptococcus zalophi sp. nov., and Streptococcus pacificus sp. nov., isolated from respiratory tract of California sea lions (Zalophus californianus).</title>
        <authorList>
            <person name="Volokhov D.V."/>
            <person name="Zagorodnyaya T.A."/>
            <person name="Shen Z."/>
            <person name="Blom J."/>
            <person name="Furtak V.A."/>
            <person name="Eisenberg T."/>
            <person name="Fan P."/>
            <person name="Jeong K.C."/>
            <person name="Gao Y."/>
            <person name="Zhang S."/>
            <person name="Amselle M."/>
        </authorList>
    </citation>
    <scope>NUCLEOTIDE SEQUENCE [LARGE SCALE GENOMIC DNA]</scope>
    <source>
        <strain evidence="5 6">CSL7591</strain>
    </source>
</reference>
<evidence type="ECO:0000313" key="5">
    <source>
        <dbReference type="EMBL" id="MBJ8326381.1"/>
    </source>
</evidence>
<keyword evidence="3" id="KW-0238">DNA-binding</keyword>
<gene>
    <name evidence="5" type="ORF">JHK62_06820</name>
</gene>
<protein>
    <submittedName>
        <fullName evidence="5">Restriction endonuclease subunit S</fullName>
    </submittedName>
</protein>
<dbReference type="Pfam" id="PF01420">
    <property type="entry name" value="Methylase_S"/>
    <property type="match status" value="2"/>
</dbReference>
<keyword evidence="5" id="KW-0540">Nuclease</keyword>
<feature type="domain" description="Type I restriction modification DNA specificity" evidence="4">
    <location>
        <begin position="16"/>
        <end position="165"/>
    </location>
</feature>
<evidence type="ECO:0000256" key="2">
    <source>
        <dbReference type="ARBA" id="ARBA00022747"/>
    </source>
</evidence>
<comment type="similarity">
    <text evidence="1">Belongs to the type-I restriction system S methylase family.</text>
</comment>
<keyword evidence="6" id="KW-1185">Reference proteome</keyword>
<name>A0ABS0ZK30_9STRE</name>
<dbReference type="PANTHER" id="PTHR30408">
    <property type="entry name" value="TYPE-1 RESTRICTION ENZYME ECOKI SPECIFICITY PROTEIN"/>
    <property type="match status" value="1"/>
</dbReference>
<feature type="domain" description="Type I restriction modification DNA specificity" evidence="4">
    <location>
        <begin position="247"/>
        <end position="368"/>
    </location>
</feature>
<organism evidence="5 6">
    <name type="scientific">Streptococcus pacificus</name>
    <dbReference type="NCBI Taxonomy" id="2740577"/>
    <lineage>
        <taxon>Bacteria</taxon>
        <taxon>Bacillati</taxon>
        <taxon>Bacillota</taxon>
        <taxon>Bacilli</taxon>
        <taxon>Lactobacillales</taxon>
        <taxon>Streptococcaceae</taxon>
        <taxon>Streptococcus</taxon>
    </lineage>
</organism>
<dbReference type="RefSeq" id="WP_199576019.1">
    <property type="nucleotide sequence ID" value="NZ_JAENBO010000006.1"/>
</dbReference>
<dbReference type="InterPro" id="IPR000055">
    <property type="entry name" value="Restrct_endonuc_typeI_TRD"/>
</dbReference>
<dbReference type="InterPro" id="IPR044946">
    <property type="entry name" value="Restrct_endonuc_typeI_TRD_sf"/>
</dbReference>
<dbReference type="CDD" id="cd16961">
    <property type="entry name" value="RMtype1_S_TRD-CR_like"/>
    <property type="match status" value="1"/>
</dbReference>
<keyword evidence="5" id="KW-0255">Endonuclease</keyword>
<dbReference type="Gene3D" id="3.90.220.20">
    <property type="entry name" value="DNA methylase specificity domains"/>
    <property type="match status" value="3"/>
</dbReference>
<accession>A0ABS0ZK30</accession>
<dbReference type="GO" id="GO:0004519">
    <property type="term" value="F:endonuclease activity"/>
    <property type="evidence" value="ECO:0007669"/>
    <property type="project" value="UniProtKB-KW"/>
</dbReference>
<sequence length="380" mass="43692">MTKQTIPKIRFEEFDDEWGNNTINNISERFDNLRIPITASDRVEGKTPYYGANGIQGFVEGYTHDGEFILIAEDGANDLKNYPIQYVNGKIWANNHVHVLSGNKNKINNLFFKNCLRTVNFKKYLVGGSRYKLNSDILMKMSITFPSLPEQQAIGSLFNTLDNLLTSYKDNLSHYQSFKATMLSKMFPRDGQTTPEIRLEGFEGEWGMKVFSEIIDRVSESSDSETLPKIEFEDIISGQGRLNKDVSKKFDKRKGTLFKSGYILYGKLRPYLNNWLLPKFEGVALGDFWVFNPKNNDSNYIFYLIQSQKYQKVANDTTGTKMPRSDWKIVSSTKFQIPSILEQQAIGAFFANLDDIITSYQDKIDSLESLKKKLLKDMFI</sequence>
<proteinExistence type="inferred from homology"/>
<keyword evidence="2" id="KW-0680">Restriction system</keyword>
<evidence type="ECO:0000313" key="6">
    <source>
        <dbReference type="Proteomes" id="UP000653045"/>
    </source>
</evidence>
<dbReference type="PANTHER" id="PTHR30408:SF12">
    <property type="entry name" value="TYPE I RESTRICTION ENZYME MJAVIII SPECIFICITY SUBUNIT"/>
    <property type="match status" value="1"/>
</dbReference>
<comment type="caution">
    <text evidence="5">The sequence shown here is derived from an EMBL/GenBank/DDBJ whole genome shotgun (WGS) entry which is preliminary data.</text>
</comment>
<dbReference type="CDD" id="cd17262">
    <property type="entry name" value="RMtype1_S_Aco12261I-TRD2-CR2"/>
    <property type="match status" value="1"/>
</dbReference>